<evidence type="ECO:0000313" key="2">
    <source>
        <dbReference type="Proteomes" id="UP001175211"/>
    </source>
</evidence>
<evidence type="ECO:0000313" key="1">
    <source>
        <dbReference type="EMBL" id="KAK0460159.1"/>
    </source>
</evidence>
<dbReference type="AlphaFoldDB" id="A0AA39N794"/>
<comment type="caution">
    <text evidence="1">The sequence shown here is derived from an EMBL/GenBank/DDBJ whole genome shotgun (WGS) entry which is preliminary data.</text>
</comment>
<accession>A0AA39N794</accession>
<dbReference type="Proteomes" id="UP001175211">
    <property type="component" value="Unassembled WGS sequence"/>
</dbReference>
<name>A0AA39N794_ARMTA</name>
<proteinExistence type="predicted"/>
<reference evidence="1" key="1">
    <citation type="submission" date="2023-06" db="EMBL/GenBank/DDBJ databases">
        <authorList>
            <consortium name="Lawrence Berkeley National Laboratory"/>
            <person name="Ahrendt S."/>
            <person name="Sahu N."/>
            <person name="Indic B."/>
            <person name="Wong-Bajracharya J."/>
            <person name="Merenyi Z."/>
            <person name="Ke H.-M."/>
            <person name="Monk M."/>
            <person name="Kocsube S."/>
            <person name="Drula E."/>
            <person name="Lipzen A."/>
            <person name="Balint B."/>
            <person name="Henrissat B."/>
            <person name="Andreopoulos B."/>
            <person name="Martin F.M."/>
            <person name="Harder C.B."/>
            <person name="Rigling D."/>
            <person name="Ford K.L."/>
            <person name="Foster G.D."/>
            <person name="Pangilinan J."/>
            <person name="Papanicolaou A."/>
            <person name="Barry K."/>
            <person name="LaButti K."/>
            <person name="Viragh M."/>
            <person name="Koriabine M."/>
            <person name="Yan M."/>
            <person name="Riley R."/>
            <person name="Champramary S."/>
            <person name="Plett K.L."/>
            <person name="Tsai I.J."/>
            <person name="Slot J."/>
            <person name="Sipos G."/>
            <person name="Plett J."/>
            <person name="Nagy L.G."/>
            <person name="Grigoriev I.V."/>
        </authorList>
    </citation>
    <scope>NUCLEOTIDE SEQUENCE</scope>
    <source>
        <strain evidence="1">CCBAS 213</strain>
    </source>
</reference>
<dbReference type="GeneID" id="85353070"/>
<dbReference type="RefSeq" id="XP_060332285.1">
    <property type="nucleotide sequence ID" value="XM_060469522.1"/>
</dbReference>
<keyword evidence="2" id="KW-1185">Reference proteome</keyword>
<sequence length="123" mass="14094">MLALCGRCLQRDEDDSLQMKGKAGEYWIVPMLSILSQLSKPGEGDERVILKHYVLIRGEAATKEKFSRFYDLFGDVIERHRDVVSILEDNEEGRAEIGEEVVKLMVLSLERSPEVSSQIYDFQ</sequence>
<gene>
    <name evidence="1" type="ORF">EV420DRAFT_1478686</name>
</gene>
<organism evidence="1 2">
    <name type="scientific">Armillaria tabescens</name>
    <name type="common">Ringless honey mushroom</name>
    <name type="synonym">Agaricus tabescens</name>
    <dbReference type="NCBI Taxonomy" id="1929756"/>
    <lineage>
        <taxon>Eukaryota</taxon>
        <taxon>Fungi</taxon>
        <taxon>Dikarya</taxon>
        <taxon>Basidiomycota</taxon>
        <taxon>Agaricomycotina</taxon>
        <taxon>Agaricomycetes</taxon>
        <taxon>Agaricomycetidae</taxon>
        <taxon>Agaricales</taxon>
        <taxon>Marasmiineae</taxon>
        <taxon>Physalacriaceae</taxon>
        <taxon>Desarmillaria</taxon>
    </lineage>
</organism>
<protein>
    <submittedName>
        <fullName evidence="1">Uncharacterized protein</fullName>
    </submittedName>
</protein>
<dbReference type="EMBL" id="JAUEPS010000013">
    <property type="protein sequence ID" value="KAK0460159.1"/>
    <property type="molecule type" value="Genomic_DNA"/>
</dbReference>